<dbReference type="GO" id="GO:0005829">
    <property type="term" value="C:cytosol"/>
    <property type="evidence" value="ECO:0007669"/>
    <property type="project" value="TreeGrafter"/>
</dbReference>
<dbReference type="Gene3D" id="1.10.40.30">
    <property type="entry name" value="Fumarase/aspartase (C-terminal domain)"/>
    <property type="match status" value="1"/>
</dbReference>
<dbReference type="InterPro" id="IPR009049">
    <property type="entry name" value="Argininosuccinate_lyase"/>
</dbReference>
<dbReference type="Proteomes" id="UP000183658">
    <property type="component" value="Unassembled WGS sequence"/>
</dbReference>
<accession>A0A1H9MDL1</accession>
<evidence type="ECO:0000313" key="7">
    <source>
        <dbReference type="EMBL" id="SER21744.1"/>
    </source>
</evidence>
<dbReference type="GO" id="GO:0042450">
    <property type="term" value="P:L-arginine biosynthetic process via ornithine"/>
    <property type="evidence" value="ECO:0007669"/>
    <property type="project" value="UniProtKB-UniRule"/>
</dbReference>
<dbReference type="HAMAP" id="MF_00006">
    <property type="entry name" value="Arg_succ_lyase"/>
    <property type="match status" value="1"/>
</dbReference>
<dbReference type="EMBL" id="FOFZ01000008">
    <property type="protein sequence ID" value="SER21744.1"/>
    <property type="molecule type" value="Genomic_DNA"/>
</dbReference>
<dbReference type="Gene3D" id="1.10.275.10">
    <property type="entry name" value="Fumarase/aspartase (N-terminal domain)"/>
    <property type="match status" value="1"/>
</dbReference>
<dbReference type="PRINTS" id="PR00145">
    <property type="entry name" value="ARGSUCLYASE"/>
</dbReference>
<name>A0A1H9MDL1_FLAFI</name>
<evidence type="ECO:0000256" key="2">
    <source>
        <dbReference type="ARBA" id="ARBA00004941"/>
    </source>
</evidence>
<comment type="pathway">
    <text evidence="2 5">Amino-acid biosynthesis; L-arginine biosynthesis; L-arginine from L-ornithine and carbamoyl phosphate: step 3/3.</text>
</comment>
<evidence type="ECO:0000259" key="6">
    <source>
        <dbReference type="Pfam" id="PF00206"/>
    </source>
</evidence>
<dbReference type="CDD" id="cd01359">
    <property type="entry name" value="Argininosuccinate_lyase"/>
    <property type="match status" value="1"/>
</dbReference>
<dbReference type="PRINTS" id="PR00149">
    <property type="entry name" value="FUMRATELYASE"/>
</dbReference>
<organism evidence="7 8">
    <name type="scientific">Flavobacterium frigoris</name>
    <dbReference type="NCBI Taxonomy" id="229204"/>
    <lineage>
        <taxon>Bacteria</taxon>
        <taxon>Pseudomonadati</taxon>
        <taxon>Bacteroidota</taxon>
        <taxon>Flavobacteriia</taxon>
        <taxon>Flavobacteriales</taxon>
        <taxon>Flavobacteriaceae</taxon>
        <taxon>Flavobacterium</taxon>
    </lineage>
</organism>
<evidence type="ECO:0000256" key="4">
    <source>
        <dbReference type="ARBA" id="ARBA00022571"/>
    </source>
</evidence>
<evidence type="ECO:0000256" key="5">
    <source>
        <dbReference type="HAMAP-Rule" id="MF_00006"/>
    </source>
</evidence>
<keyword evidence="5" id="KW-0963">Cytoplasm</keyword>
<dbReference type="InterPro" id="IPR008948">
    <property type="entry name" value="L-Aspartase-like"/>
</dbReference>
<dbReference type="InterPro" id="IPR022761">
    <property type="entry name" value="Fumarate_lyase_N"/>
</dbReference>
<dbReference type="PANTHER" id="PTHR43814">
    <property type="entry name" value="ARGININOSUCCINATE LYASE"/>
    <property type="match status" value="1"/>
</dbReference>
<dbReference type="Gene3D" id="1.20.200.10">
    <property type="entry name" value="Fumarase/aspartase (Central domain)"/>
    <property type="match status" value="1"/>
</dbReference>
<dbReference type="Pfam" id="PF00206">
    <property type="entry name" value="Lyase_1"/>
    <property type="match status" value="1"/>
</dbReference>
<dbReference type="AlphaFoldDB" id="A0A1H9MDL1"/>
<dbReference type="GO" id="GO:0004056">
    <property type="term" value="F:argininosuccinate lyase activity"/>
    <property type="evidence" value="ECO:0007669"/>
    <property type="project" value="UniProtKB-UniRule"/>
</dbReference>
<dbReference type="NCBIfam" id="TIGR00838">
    <property type="entry name" value="argH"/>
    <property type="match status" value="1"/>
</dbReference>
<gene>
    <name evidence="5" type="primary">argH</name>
    <name evidence="7" type="ORF">SAMN05444355_10856</name>
</gene>
<comment type="similarity">
    <text evidence="5">Belongs to the lyase 1 family. Argininosuccinate lyase subfamily.</text>
</comment>
<dbReference type="InterPro" id="IPR020557">
    <property type="entry name" value="Fumarate_lyase_CS"/>
</dbReference>
<dbReference type="PANTHER" id="PTHR43814:SF1">
    <property type="entry name" value="ARGININOSUCCINATE LYASE"/>
    <property type="match status" value="1"/>
</dbReference>
<feature type="domain" description="Fumarate lyase N-terminal" evidence="6">
    <location>
        <begin position="24"/>
        <end position="316"/>
    </location>
</feature>
<comment type="subcellular location">
    <subcellularLocation>
        <location evidence="5">Cytoplasm</location>
    </subcellularLocation>
</comment>
<comment type="catalytic activity">
    <reaction evidence="1 5">
        <text>2-(N(omega)-L-arginino)succinate = fumarate + L-arginine</text>
        <dbReference type="Rhea" id="RHEA:24020"/>
        <dbReference type="ChEBI" id="CHEBI:29806"/>
        <dbReference type="ChEBI" id="CHEBI:32682"/>
        <dbReference type="ChEBI" id="CHEBI:57472"/>
        <dbReference type="EC" id="4.3.2.1"/>
    </reaction>
</comment>
<evidence type="ECO:0000256" key="1">
    <source>
        <dbReference type="ARBA" id="ARBA00000985"/>
    </source>
</evidence>
<keyword evidence="4 5" id="KW-0055">Arginine biosynthesis</keyword>
<keyword evidence="5" id="KW-0028">Amino-acid biosynthesis</keyword>
<dbReference type="PROSITE" id="PS00163">
    <property type="entry name" value="FUMARATE_LYASES"/>
    <property type="match status" value="1"/>
</dbReference>
<proteinExistence type="inferred from homology"/>
<dbReference type="SUPFAM" id="SSF48557">
    <property type="entry name" value="L-aspartase-like"/>
    <property type="match status" value="1"/>
</dbReference>
<dbReference type="EC" id="4.3.2.1" evidence="3 5"/>
<protein>
    <recommendedName>
        <fullName evidence="3 5">Argininosuccinate lyase</fullName>
        <shortName evidence="5">ASAL</shortName>
        <ecNumber evidence="3 5">4.3.2.1</ecNumber>
    </recommendedName>
    <alternativeName>
        <fullName evidence="5">Arginosuccinase</fullName>
    </alternativeName>
</protein>
<evidence type="ECO:0000256" key="3">
    <source>
        <dbReference type="ARBA" id="ARBA00012338"/>
    </source>
</evidence>
<dbReference type="UniPathway" id="UPA00068">
    <property type="reaction ID" value="UER00114"/>
</dbReference>
<keyword evidence="8" id="KW-1185">Reference proteome</keyword>
<dbReference type="InterPro" id="IPR000362">
    <property type="entry name" value="Fumarate_lyase_fam"/>
</dbReference>
<reference evidence="8" key="1">
    <citation type="submission" date="2016-10" db="EMBL/GenBank/DDBJ databases">
        <authorList>
            <person name="Varghese N."/>
            <person name="Submissions S."/>
        </authorList>
    </citation>
    <scope>NUCLEOTIDE SEQUENCE [LARGE SCALE GENOMIC DNA]</scope>
    <source>
        <strain evidence="8">DSM 15719</strain>
    </source>
</reference>
<keyword evidence="5 7" id="KW-0456">Lyase</keyword>
<dbReference type="InterPro" id="IPR024083">
    <property type="entry name" value="Fumarase/histidase_N"/>
</dbReference>
<evidence type="ECO:0000313" key="8">
    <source>
        <dbReference type="Proteomes" id="UP000183658"/>
    </source>
</evidence>
<sequence>MLWVTFEYLCETKHTTMKLWEKGIPTDKQIEQFTVGNDRELDLVLAKYDALGSIAHAKMLGQIGLLTDSETTSLVSALEEIILDVEKGNFVIEDSFEDVHSKIEYLLTVELGDAGKKIHTARSRNDQVLVDVHLYLKDVITDLKEQVRTLFDLMMESAEKHQNVLLPGYTHLQIAMPSSFGMWFSAYAETLIDDITMLNAALKVVDQNPLGSAAGYGSSFPINRTFTTKELGFETLKYNSVAAQMSRGKSEKILAFAMSSVAATLAKFSMDVCLYMSQNFDFIGLPAHLTTGSSIMPHKKNPDVFELIRGKCNKIQALPYEITLITNNLPSGYHRDLQLLKGGLFPAIQNLKACLDIAIFSIKDIKVKDNILADKKYDYLFTVDTLNEMVVAGIPFRDAYKAVAEQLENGTFQSPKETKHTHEGSINNLCLAEIKDKMNLAF</sequence>